<dbReference type="InterPro" id="IPR050700">
    <property type="entry name" value="YIM1/Zinc_Alcohol_DH_Fams"/>
</dbReference>
<evidence type="ECO:0000313" key="2">
    <source>
        <dbReference type="EMBL" id="GBF96603.1"/>
    </source>
</evidence>
<dbReference type="FunCoup" id="A0A2V0PFB6">
    <property type="interactions" value="1331"/>
</dbReference>
<evidence type="ECO:0000259" key="1">
    <source>
        <dbReference type="SMART" id="SM00829"/>
    </source>
</evidence>
<dbReference type="InterPro" id="IPR011032">
    <property type="entry name" value="GroES-like_sf"/>
</dbReference>
<dbReference type="GO" id="GO:0016491">
    <property type="term" value="F:oxidoreductase activity"/>
    <property type="evidence" value="ECO:0007669"/>
    <property type="project" value="InterPro"/>
</dbReference>
<dbReference type="OrthoDB" id="48317at2759"/>
<dbReference type="Proteomes" id="UP000247498">
    <property type="component" value="Unassembled WGS sequence"/>
</dbReference>
<evidence type="ECO:0000313" key="3">
    <source>
        <dbReference type="Proteomes" id="UP000247498"/>
    </source>
</evidence>
<protein>
    <submittedName>
        <fullName evidence="2">NADPH:quinone reductase</fullName>
    </submittedName>
</protein>
<dbReference type="Gene3D" id="3.90.180.10">
    <property type="entry name" value="Medium-chain alcohol dehydrogenases, catalytic domain"/>
    <property type="match status" value="1"/>
</dbReference>
<dbReference type="InterPro" id="IPR013154">
    <property type="entry name" value="ADH-like_N"/>
</dbReference>
<sequence length="343" mass="35528">MRAAVLRAQGPPDALRVEPDWPRPPRRPGEVLIRVAAAGVNPVDAKTRSGLMPRAVVALPRILGADVAGVVEEADAGSGFAKGDAVMGCTGQHFPTSKWGTYAELVAAPAASLVPIPPGTSFEAAAAAPLAALTAWQALAPRMPLAGRAVLVHAGAGGVGSFAIQIAKAQGARVTATCSGRNAELVTKALGADRAVDYTRERFEEAAPGPYDVIVDTVGGDYEPRGLPLLRKAGGGRPRGHYVNLLTHGWCERYGPRGGMALNLLCAAKGLALPALRLGPSYALVSVDHRADRGLRQVAQLMAEGKVKPLVDRVFPLGAVSEAHALSDSGRARGKIVLKVADL</sequence>
<accession>A0A2V0PFB6</accession>
<dbReference type="SMART" id="SM00829">
    <property type="entry name" value="PKS_ER"/>
    <property type="match status" value="1"/>
</dbReference>
<feature type="domain" description="Enoyl reductase (ER)" evidence="1">
    <location>
        <begin position="10"/>
        <end position="338"/>
    </location>
</feature>
<dbReference type="CDD" id="cd08267">
    <property type="entry name" value="MDR1"/>
    <property type="match status" value="1"/>
</dbReference>
<dbReference type="EMBL" id="BDRX01000083">
    <property type="protein sequence ID" value="GBF96603.1"/>
    <property type="molecule type" value="Genomic_DNA"/>
</dbReference>
<name>A0A2V0PFB6_9CHLO</name>
<dbReference type="SUPFAM" id="SSF51735">
    <property type="entry name" value="NAD(P)-binding Rossmann-fold domains"/>
    <property type="match status" value="1"/>
</dbReference>
<dbReference type="SUPFAM" id="SSF50129">
    <property type="entry name" value="GroES-like"/>
    <property type="match status" value="1"/>
</dbReference>
<dbReference type="PANTHER" id="PTHR11695">
    <property type="entry name" value="ALCOHOL DEHYDROGENASE RELATED"/>
    <property type="match status" value="1"/>
</dbReference>
<organism evidence="2 3">
    <name type="scientific">Raphidocelis subcapitata</name>
    <dbReference type="NCBI Taxonomy" id="307507"/>
    <lineage>
        <taxon>Eukaryota</taxon>
        <taxon>Viridiplantae</taxon>
        <taxon>Chlorophyta</taxon>
        <taxon>core chlorophytes</taxon>
        <taxon>Chlorophyceae</taxon>
        <taxon>CS clade</taxon>
        <taxon>Sphaeropleales</taxon>
        <taxon>Selenastraceae</taxon>
        <taxon>Raphidocelis</taxon>
    </lineage>
</organism>
<comment type="caution">
    <text evidence="2">The sequence shown here is derived from an EMBL/GenBank/DDBJ whole genome shotgun (WGS) entry which is preliminary data.</text>
</comment>
<keyword evidence="3" id="KW-1185">Reference proteome</keyword>
<gene>
    <name evidence="2" type="ORF">Rsub_09349</name>
</gene>
<dbReference type="AlphaFoldDB" id="A0A2V0PFB6"/>
<dbReference type="InParanoid" id="A0A2V0PFB6"/>
<proteinExistence type="predicted"/>
<dbReference type="InterPro" id="IPR020843">
    <property type="entry name" value="ER"/>
</dbReference>
<dbReference type="Pfam" id="PF13602">
    <property type="entry name" value="ADH_zinc_N_2"/>
    <property type="match status" value="1"/>
</dbReference>
<reference evidence="2 3" key="1">
    <citation type="journal article" date="2018" name="Sci. Rep.">
        <title>Raphidocelis subcapitata (=Pseudokirchneriella subcapitata) provides an insight into genome evolution and environmental adaptations in the Sphaeropleales.</title>
        <authorList>
            <person name="Suzuki S."/>
            <person name="Yamaguchi H."/>
            <person name="Nakajima N."/>
            <person name="Kawachi M."/>
        </authorList>
    </citation>
    <scope>NUCLEOTIDE SEQUENCE [LARGE SCALE GENOMIC DNA]</scope>
    <source>
        <strain evidence="2 3">NIES-35</strain>
    </source>
</reference>
<dbReference type="PANTHER" id="PTHR11695:SF648">
    <property type="entry name" value="ZINC-BINDING OXIDOREDUCTASE"/>
    <property type="match status" value="1"/>
</dbReference>
<dbReference type="InterPro" id="IPR036291">
    <property type="entry name" value="NAD(P)-bd_dom_sf"/>
</dbReference>
<dbReference type="Pfam" id="PF08240">
    <property type="entry name" value="ADH_N"/>
    <property type="match status" value="1"/>
</dbReference>
<dbReference type="STRING" id="307507.A0A2V0PFB6"/>
<dbReference type="Gene3D" id="3.40.50.720">
    <property type="entry name" value="NAD(P)-binding Rossmann-like Domain"/>
    <property type="match status" value="1"/>
</dbReference>